<dbReference type="KEGG" id="nvr:FEJ81_07115"/>
<gene>
    <name evidence="2" type="ORF">FEJ81_07115</name>
</gene>
<feature type="compositionally biased region" description="Basic and acidic residues" evidence="1">
    <location>
        <begin position="44"/>
        <end position="72"/>
    </location>
</feature>
<evidence type="ECO:0000313" key="2">
    <source>
        <dbReference type="EMBL" id="QCS42137.1"/>
    </source>
</evidence>
<dbReference type="AlphaFoldDB" id="A0A4P8WFL8"/>
<evidence type="ECO:0000256" key="1">
    <source>
        <dbReference type="SAM" id="MobiDB-lite"/>
    </source>
</evidence>
<dbReference type="EMBL" id="CP040330">
    <property type="protein sequence ID" value="QCS42137.1"/>
    <property type="molecule type" value="Genomic_DNA"/>
</dbReference>
<dbReference type="RefSeq" id="WP_138244632.1">
    <property type="nucleotide sequence ID" value="NZ_CP040330.1"/>
</dbReference>
<dbReference type="Proteomes" id="UP000302218">
    <property type="component" value="Chromosome"/>
</dbReference>
<feature type="compositionally biased region" description="Acidic residues" evidence="1">
    <location>
        <begin position="73"/>
        <end position="82"/>
    </location>
</feature>
<dbReference type="GeneID" id="40265030"/>
<protein>
    <submittedName>
        <fullName evidence="2">Uncharacterized protein</fullName>
    </submittedName>
</protein>
<sequence length="82" mass="9124">MTDGAPEAADRDEPDETTETDKTEQLRSVYLSVTDGDAEPVVESQREESRTREIREERSDEVVGPAEHHGLEDALDDPEPAD</sequence>
<accession>A0A4P8WFL8</accession>
<reference evidence="3" key="1">
    <citation type="submission" date="2019-05" db="EMBL/GenBank/DDBJ databases">
        <title>Genome sequence and methylation pattern of the halophilic Archaeon Natrinema versiforme BOL5-4.</title>
        <authorList>
            <person name="DasSarma P."/>
            <person name="Anton B.P."/>
            <person name="DasSarma S.L."/>
            <person name="Martinez F.L."/>
            <person name="Guzman D."/>
            <person name="Roberts R.J."/>
            <person name="DasSarma S."/>
        </authorList>
    </citation>
    <scope>NUCLEOTIDE SEQUENCE [LARGE SCALE GENOMIC DNA]</scope>
    <source>
        <strain evidence="3">BOL5-4</strain>
    </source>
</reference>
<organism evidence="2 3">
    <name type="scientific">Natrinema versiforme</name>
    <dbReference type="NCBI Taxonomy" id="88724"/>
    <lineage>
        <taxon>Archaea</taxon>
        <taxon>Methanobacteriati</taxon>
        <taxon>Methanobacteriota</taxon>
        <taxon>Stenosarchaea group</taxon>
        <taxon>Halobacteria</taxon>
        <taxon>Halobacteriales</taxon>
        <taxon>Natrialbaceae</taxon>
        <taxon>Natrinema</taxon>
    </lineage>
</organism>
<evidence type="ECO:0000313" key="3">
    <source>
        <dbReference type="Proteomes" id="UP000302218"/>
    </source>
</evidence>
<feature type="region of interest" description="Disordered" evidence="1">
    <location>
        <begin position="1"/>
        <end position="82"/>
    </location>
</feature>
<name>A0A4P8WFL8_9EURY</name>
<proteinExistence type="predicted"/>